<dbReference type="SMART" id="SM00271">
    <property type="entry name" value="DnaJ"/>
    <property type="match status" value="1"/>
</dbReference>
<dbReference type="Proteomes" id="UP001190700">
    <property type="component" value="Unassembled WGS sequence"/>
</dbReference>
<evidence type="ECO:0000256" key="1">
    <source>
        <dbReference type="SAM" id="MobiDB-lite"/>
    </source>
</evidence>
<dbReference type="PANTHER" id="PTHR45270:SF4">
    <property type="entry name" value="CHAPERONE DNAJ-DOMAIN SUPERFAMILY PROTEIN"/>
    <property type="match status" value="1"/>
</dbReference>
<dbReference type="EMBL" id="LGRX02011367">
    <property type="protein sequence ID" value="KAK3269038.1"/>
    <property type="molecule type" value="Genomic_DNA"/>
</dbReference>
<dbReference type="PROSITE" id="PS50076">
    <property type="entry name" value="DNAJ_2"/>
    <property type="match status" value="1"/>
</dbReference>
<evidence type="ECO:0000313" key="3">
    <source>
        <dbReference type="EMBL" id="KAK3269038.1"/>
    </source>
</evidence>
<protein>
    <recommendedName>
        <fullName evidence="2">J domain-containing protein</fullName>
    </recommendedName>
</protein>
<dbReference type="Pfam" id="PF00226">
    <property type="entry name" value="DnaJ"/>
    <property type="match status" value="1"/>
</dbReference>
<feature type="domain" description="J" evidence="2">
    <location>
        <begin position="60"/>
        <end position="127"/>
    </location>
</feature>
<dbReference type="Gene3D" id="1.10.287.110">
    <property type="entry name" value="DnaJ domain"/>
    <property type="match status" value="1"/>
</dbReference>
<dbReference type="InterPro" id="IPR001623">
    <property type="entry name" value="DnaJ_domain"/>
</dbReference>
<dbReference type="AlphaFoldDB" id="A0AAE0G023"/>
<dbReference type="InterPro" id="IPR036869">
    <property type="entry name" value="J_dom_sf"/>
</dbReference>
<feature type="compositionally biased region" description="Low complexity" evidence="1">
    <location>
        <begin position="262"/>
        <end position="273"/>
    </location>
</feature>
<feature type="region of interest" description="Disordered" evidence="1">
    <location>
        <begin position="230"/>
        <end position="280"/>
    </location>
</feature>
<evidence type="ECO:0000259" key="2">
    <source>
        <dbReference type="PROSITE" id="PS50076"/>
    </source>
</evidence>
<evidence type="ECO:0000313" key="4">
    <source>
        <dbReference type="Proteomes" id="UP001190700"/>
    </source>
</evidence>
<comment type="caution">
    <text evidence="3">The sequence shown here is derived from an EMBL/GenBank/DDBJ whole genome shotgun (WGS) entry which is preliminary data.</text>
</comment>
<dbReference type="InterPro" id="IPR032843">
    <property type="entry name" value="Jiv"/>
</dbReference>
<dbReference type="SUPFAM" id="SSF46565">
    <property type="entry name" value="Chaperone J-domain"/>
    <property type="match status" value="1"/>
</dbReference>
<dbReference type="CDD" id="cd06257">
    <property type="entry name" value="DnaJ"/>
    <property type="match status" value="1"/>
</dbReference>
<gene>
    <name evidence="3" type="ORF">CYMTET_22494</name>
</gene>
<feature type="non-terminal residue" evidence="3">
    <location>
        <position position="349"/>
    </location>
</feature>
<sequence>MWMTCLFTEQCDAESACLFRAPVSCRNAFATRYSLQGGDARHVGVLFCRTVGCKISSQFLHLKVLGLSFDQRPSADQIRRAYHEQARRSHPDKDQHNPAAVSHFQAVQAAYSTLSCPTKRQTYDATCQQASRQPPRRPYPSQAPQPQGHSARPQSAFTPRYTAVWSDAVSYRMSCGKCAGYHMWQPTARFPHEARWCPCCATHHEALEGEGWAEHPPSIFSFLSRMPIPPTSPKPAVAGHAKEGERVGGSPSDRPAGSENCSSTRSNQRNTSSDIPRTPWPRLVEALPDSLLVRLLKQPLQGAGMQCQLQLRPADGSAPWLPFLCVKGSLQVRISGLDSRTEYIVRTRQ</sequence>
<organism evidence="3 4">
    <name type="scientific">Cymbomonas tetramitiformis</name>
    <dbReference type="NCBI Taxonomy" id="36881"/>
    <lineage>
        <taxon>Eukaryota</taxon>
        <taxon>Viridiplantae</taxon>
        <taxon>Chlorophyta</taxon>
        <taxon>Pyramimonadophyceae</taxon>
        <taxon>Pyramimonadales</taxon>
        <taxon>Pyramimonadaceae</taxon>
        <taxon>Cymbomonas</taxon>
    </lineage>
</organism>
<accession>A0AAE0G023</accession>
<proteinExistence type="predicted"/>
<feature type="region of interest" description="Disordered" evidence="1">
    <location>
        <begin position="125"/>
        <end position="155"/>
    </location>
</feature>
<name>A0AAE0G023_9CHLO</name>
<dbReference type="PANTHER" id="PTHR45270">
    <property type="entry name" value="OS03G0832900 PROTEIN"/>
    <property type="match status" value="1"/>
</dbReference>
<reference evidence="3 4" key="1">
    <citation type="journal article" date="2015" name="Genome Biol. Evol.">
        <title>Comparative Genomics of a Bacterivorous Green Alga Reveals Evolutionary Causalities and Consequences of Phago-Mixotrophic Mode of Nutrition.</title>
        <authorList>
            <person name="Burns J.A."/>
            <person name="Paasch A."/>
            <person name="Narechania A."/>
            <person name="Kim E."/>
        </authorList>
    </citation>
    <scope>NUCLEOTIDE SEQUENCE [LARGE SCALE GENOMIC DNA]</scope>
    <source>
        <strain evidence="3 4">PLY_AMNH</strain>
    </source>
</reference>
<keyword evidence="4" id="KW-1185">Reference proteome</keyword>
<dbReference type="Pfam" id="PF14901">
    <property type="entry name" value="Jiv90"/>
    <property type="match status" value="1"/>
</dbReference>